<keyword evidence="2" id="KW-1185">Reference proteome</keyword>
<organism evidence="1 2">
    <name type="scientific">Pristionchus fissidentatus</name>
    <dbReference type="NCBI Taxonomy" id="1538716"/>
    <lineage>
        <taxon>Eukaryota</taxon>
        <taxon>Metazoa</taxon>
        <taxon>Ecdysozoa</taxon>
        <taxon>Nematoda</taxon>
        <taxon>Chromadorea</taxon>
        <taxon>Rhabditida</taxon>
        <taxon>Rhabditina</taxon>
        <taxon>Diplogasteromorpha</taxon>
        <taxon>Diplogasteroidea</taxon>
        <taxon>Neodiplogasteridae</taxon>
        <taxon>Pristionchus</taxon>
    </lineage>
</organism>
<comment type="caution">
    <text evidence="1">The sequence shown here is derived from an EMBL/GenBank/DDBJ whole genome shotgun (WGS) entry which is preliminary data.</text>
</comment>
<protein>
    <submittedName>
        <fullName evidence="1">Uncharacterized protein</fullName>
    </submittedName>
</protein>
<evidence type="ECO:0000313" key="2">
    <source>
        <dbReference type="Proteomes" id="UP001432322"/>
    </source>
</evidence>
<dbReference type="AlphaFoldDB" id="A0AAV5WZM9"/>
<feature type="non-terminal residue" evidence="1">
    <location>
        <position position="1"/>
    </location>
</feature>
<dbReference type="EMBL" id="BTSY01000007">
    <property type="protein sequence ID" value="GMT35668.1"/>
    <property type="molecule type" value="Genomic_DNA"/>
</dbReference>
<dbReference type="Proteomes" id="UP001432322">
    <property type="component" value="Unassembled WGS sequence"/>
</dbReference>
<accession>A0AAV5WZM9</accession>
<dbReference type="Gene3D" id="1.25.40.430">
    <property type="match status" value="1"/>
</dbReference>
<evidence type="ECO:0000313" key="1">
    <source>
        <dbReference type="EMBL" id="GMT35668.1"/>
    </source>
</evidence>
<gene>
    <name evidence="1" type="ORF">PFISCL1PPCAC_26965</name>
</gene>
<sequence>SFSLFHSSPVTTPSRVASLLLPTPSLQKQLQYSREMTVRYGPGAAKNNNNNSSMRTSSGASVNLDQLIPHASSMHILIQVAMRWTTETPSEEGRQQLLDLLLHGIARFGKGSPTENDEAMLPIYRMLVRHSRSLVSRGLLYSRLYDEKCYRDSAAFYRDWIEALMSEGSRSEVDAVIELAKANEATPKKMIDRCLGNLTENSFDLRERAMVVLGDVRQRVSTIVRQPNAPSAPHNFTAAELKFVLSSSKMSEVLLYLGAAVAPPAYLHLISERIGAIRVLAYEVEAEEAK</sequence>
<proteinExistence type="predicted"/>
<name>A0AAV5WZM9_9BILA</name>
<reference evidence="1" key="1">
    <citation type="submission" date="2023-10" db="EMBL/GenBank/DDBJ databases">
        <title>Genome assembly of Pristionchus species.</title>
        <authorList>
            <person name="Yoshida K."/>
            <person name="Sommer R.J."/>
        </authorList>
    </citation>
    <scope>NUCLEOTIDE SEQUENCE</scope>
    <source>
        <strain evidence="1">RS5133</strain>
    </source>
</reference>